<accession>A0ACC2ILA7</accession>
<name>A0ACC2ILA7_9PLEO</name>
<protein>
    <submittedName>
        <fullName evidence="1">Uncharacterized protein</fullName>
    </submittedName>
</protein>
<keyword evidence="2" id="KW-1185">Reference proteome</keyword>
<organism evidence="1 2">
    <name type="scientific">Boeremia exigua</name>
    <dbReference type="NCBI Taxonomy" id="749465"/>
    <lineage>
        <taxon>Eukaryota</taxon>
        <taxon>Fungi</taxon>
        <taxon>Dikarya</taxon>
        <taxon>Ascomycota</taxon>
        <taxon>Pezizomycotina</taxon>
        <taxon>Dothideomycetes</taxon>
        <taxon>Pleosporomycetidae</taxon>
        <taxon>Pleosporales</taxon>
        <taxon>Pleosporineae</taxon>
        <taxon>Didymellaceae</taxon>
        <taxon>Boeremia</taxon>
    </lineage>
</organism>
<sequence>MVSQPHSDLEVAATAASDTHKYPYYSPEPIPANPDSVTDTNKIAYETAAYGQQPPQTICGLRKRTFWILVGVAVVVVAGAVGGGVGGALASRSSSDSSSPSSSNSNSNSDSNSNTATAQSSAQSSSAAPTPTSSTSTSSTPVLTTTTLIGPSNSPQPTLLRDCPSSNDTLYSVTYGSTSYQFRKLCNNAYLNSDGVAAPVQGVFRSLDDCIDQCAIYNRNNATRIAAGTDPICNAVCWRNTFDKANDWEGGHCFGYTTRNTTVNGETAFRVPGNEVICDSAALINQNF</sequence>
<evidence type="ECO:0000313" key="2">
    <source>
        <dbReference type="Proteomes" id="UP001153331"/>
    </source>
</evidence>
<gene>
    <name evidence="1" type="ORF">OPT61_g2496</name>
</gene>
<comment type="caution">
    <text evidence="1">The sequence shown here is derived from an EMBL/GenBank/DDBJ whole genome shotgun (WGS) entry which is preliminary data.</text>
</comment>
<proteinExistence type="predicted"/>
<dbReference type="EMBL" id="JAPHNI010000113">
    <property type="protein sequence ID" value="KAJ8115986.1"/>
    <property type="molecule type" value="Genomic_DNA"/>
</dbReference>
<evidence type="ECO:0000313" key="1">
    <source>
        <dbReference type="EMBL" id="KAJ8115986.1"/>
    </source>
</evidence>
<reference evidence="1" key="1">
    <citation type="submission" date="2022-11" db="EMBL/GenBank/DDBJ databases">
        <title>Genome Sequence of Boeremia exigua.</title>
        <authorList>
            <person name="Buettner E."/>
        </authorList>
    </citation>
    <scope>NUCLEOTIDE SEQUENCE</scope>
    <source>
        <strain evidence="1">CU02</strain>
    </source>
</reference>
<dbReference type="Proteomes" id="UP001153331">
    <property type="component" value="Unassembled WGS sequence"/>
</dbReference>